<dbReference type="RefSeq" id="XP_051442867.1">
    <property type="nucleotide sequence ID" value="XM_051590431.1"/>
</dbReference>
<reference evidence="2" key="2">
    <citation type="journal article" date="2022" name="Proc. Natl. Acad. Sci. U.S.A.">
        <title>Diploid-dominant life cycles characterize the early evolution of Fungi.</title>
        <authorList>
            <person name="Amses K.R."/>
            <person name="Simmons D.R."/>
            <person name="Longcore J.E."/>
            <person name="Mondo S.J."/>
            <person name="Seto K."/>
            <person name="Jeronimo G.H."/>
            <person name="Bonds A.E."/>
            <person name="Quandt C.A."/>
            <person name="Davis W.J."/>
            <person name="Chang Y."/>
            <person name="Federici B.A."/>
            <person name="Kuo A."/>
            <person name="LaButti K."/>
            <person name="Pangilinan J."/>
            <person name="Andreopoulos W."/>
            <person name="Tritt A."/>
            <person name="Riley R."/>
            <person name="Hundley H."/>
            <person name="Johnson J."/>
            <person name="Lipzen A."/>
            <person name="Barry K."/>
            <person name="Lang B.F."/>
            <person name="Cuomo C.A."/>
            <person name="Buchler N.E."/>
            <person name="Grigoriev I.V."/>
            <person name="Spatafora J.W."/>
            <person name="Stajich J.E."/>
            <person name="James T.Y."/>
        </authorList>
    </citation>
    <scope>NUCLEOTIDE SEQUENCE</scope>
    <source>
        <strain evidence="2">AG</strain>
    </source>
</reference>
<keyword evidence="3" id="KW-1185">Reference proteome</keyword>
<comment type="caution">
    <text evidence="2">The sequence shown here is derived from an EMBL/GenBank/DDBJ whole genome shotgun (WGS) entry which is preliminary data.</text>
</comment>
<feature type="region of interest" description="Disordered" evidence="1">
    <location>
        <begin position="1"/>
        <end position="138"/>
    </location>
</feature>
<proteinExistence type="predicted"/>
<dbReference type="AlphaFoldDB" id="A0AAD5HD65"/>
<evidence type="ECO:0000313" key="2">
    <source>
        <dbReference type="EMBL" id="KAI8577863.1"/>
    </source>
</evidence>
<dbReference type="Proteomes" id="UP001206595">
    <property type="component" value="Unassembled WGS sequence"/>
</dbReference>
<evidence type="ECO:0000256" key="1">
    <source>
        <dbReference type="SAM" id="MobiDB-lite"/>
    </source>
</evidence>
<name>A0AAD5HD65_UMBRA</name>
<dbReference type="EMBL" id="MU620935">
    <property type="protein sequence ID" value="KAI8577863.1"/>
    <property type="molecule type" value="Genomic_DNA"/>
</dbReference>
<organism evidence="2 3">
    <name type="scientific">Umbelopsis ramanniana AG</name>
    <dbReference type="NCBI Taxonomy" id="1314678"/>
    <lineage>
        <taxon>Eukaryota</taxon>
        <taxon>Fungi</taxon>
        <taxon>Fungi incertae sedis</taxon>
        <taxon>Mucoromycota</taxon>
        <taxon>Mucoromycotina</taxon>
        <taxon>Umbelopsidomycetes</taxon>
        <taxon>Umbelopsidales</taxon>
        <taxon>Umbelopsidaceae</taxon>
        <taxon>Umbelopsis</taxon>
    </lineage>
</organism>
<feature type="compositionally biased region" description="Basic and acidic residues" evidence="1">
    <location>
        <begin position="17"/>
        <end position="27"/>
    </location>
</feature>
<accession>A0AAD5HD65</accession>
<reference evidence="2" key="1">
    <citation type="submission" date="2021-06" db="EMBL/GenBank/DDBJ databases">
        <authorList>
            <consortium name="DOE Joint Genome Institute"/>
            <person name="Mondo S.J."/>
            <person name="Amses K.R."/>
            <person name="Simmons D.R."/>
            <person name="Longcore J.E."/>
            <person name="Seto K."/>
            <person name="Alves G.H."/>
            <person name="Bonds A.E."/>
            <person name="Quandt C.A."/>
            <person name="Davis W.J."/>
            <person name="Chang Y."/>
            <person name="Letcher P.M."/>
            <person name="Powell M.J."/>
            <person name="Kuo A."/>
            <person name="Labutti K."/>
            <person name="Pangilinan J."/>
            <person name="Andreopoulos W."/>
            <person name="Tritt A."/>
            <person name="Riley R."/>
            <person name="Hundley H."/>
            <person name="Johnson J."/>
            <person name="Lipzen A."/>
            <person name="Barry K."/>
            <person name="Berbee M.L."/>
            <person name="Buchler N.E."/>
            <person name="Grigoriev I.V."/>
            <person name="Spatafora J.W."/>
            <person name="Stajich J.E."/>
            <person name="James T.Y."/>
        </authorList>
    </citation>
    <scope>NUCLEOTIDE SEQUENCE</scope>
    <source>
        <strain evidence="2">AG</strain>
    </source>
</reference>
<feature type="region of interest" description="Disordered" evidence="1">
    <location>
        <begin position="175"/>
        <end position="216"/>
    </location>
</feature>
<evidence type="ECO:0000313" key="3">
    <source>
        <dbReference type="Proteomes" id="UP001206595"/>
    </source>
</evidence>
<feature type="compositionally biased region" description="Polar residues" evidence="1">
    <location>
        <begin position="128"/>
        <end position="138"/>
    </location>
</feature>
<gene>
    <name evidence="2" type="ORF">K450DRAFT_249624</name>
</gene>
<feature type="compositionally biased region" description="Polar residues" evidence="1">
    <location>
        <begin position="178"/>
        <end position="194"/>
    </location>
</feature>
<dbReference type="GeneID" id="75915774"/>
<protein>
    <submittedName>
        <fullName evidence="2">Uncharacterized protein</fullName>
    </submittedName>
</protein>
<sequence>MGKNFFSKVQDALAGSKNEEVPDKEKLPPPAAEEQEDQVPDEEKVPPPAAEEKEDQATDKEKTPAPATEEKEEQGLDKENSPAGLGDLKPFIARLPTFGESNEPIKRRHTDSYKRATTPEPLKENKPTSKSAEANKTTNDWFAVTPSNENVLQPFQARSPFTERRLNRNLLEDFKASIPTSTAASDDKPASSNTSRKRKLEGQKEEGRATYSRFKK</sequence>